<dbReference type="EMBL" id="CACRUN010000026">
    <property type="protein sequence ID" value="VYU30770.1"/>
    <property type="molecule type" value="Genomic_DNA"/>
</dbReference>
<accession>A0A6N3DPC8</accession>
<evidence type="ECO:0000256" key="1">
    <source>
        <dbReference type="SAM" id="Phobius"/>
    </source>
</evidence>
<keyword evidence="1" id="KW-0472">Membrane</keyword>
<feature type="transmembrane region" description="Helical" evidence="1">
    <location>
        <begin position="21"/>
        <end position="45"/>
    </location>
</feature>
<dbReference type="AlphaFoldDB" id="A0A6N3DPC8"/>
<proteinExistence type="predicted"/>
<keyword evidence="1" id="KW-1133">Transmembrane helix</keyword>
<keyword evidence="1" id="KW-0812">Transmembrane</keyword>
<gene>
    <name evidence="2" type="ORF">VALFYP47_01893</name>
</gene>
<evidence type="ECO:0000313" key="2">
    <source>
        <dbReference type="EMBL" id="VYU30770.1"/>
    </source>
</evidence>
<protein>
    <submittedName>
        <fullName evidence="2">Uncharacterized protein</fullName>
    </submittedName>
</protein>
<reference evidence="2" key="1">
    <citation type="submission" date="2019-11" db="EMBL/GenBank/DDBJ databases">
        <authorList>
            <person name="Feng L."/>
        </authorList>
    </citation>
    <scope>NUCLEOTIDE SEQUENCE</scope>
    <source>
        <strain evidence="2">VatypicaLFYP47</strain>
    </source>
</reference>
<organism evidence="2">
    <name type="scientific">Veillonella atypica</name>
    <dbReference type="NCBI Taxonomy" id="39777"/>
    <lineage>
        <taxon>Bacteria</taxon>
        <taxon>Bacillati</taxon>
        <taxon>Bacillota</taxon>
        <taxon>Negativicutes</taxon>
        <taxon>Veillonellales</taxon>
        <taxon>Veillonellaceae</taxon>
        <taxon>Veillonella</taxon>
    </lineage>
</organism>
<name>A0A6N3DPC8_9FIRM</name>
<sequence>MRWQRRYQHIQIGLKKRSISDYSSGMVSYVAIYIMLILLVLILGMNRLATLSLSNTTDEMRLIASHYAAERGARWFCTYCNNGGHWDYSEAIDVEKNDTIYIYIKADPKVTNPKHVMSCAVLDGVSSRVHIYVKEKENHTLEVISVKPY</sequence>
<dbReference type="RefSeq" id="WP_231725533.1">
    <property type="nucleotide sequence ID" value="NZ_CACRUN010000026.1"/>
</dbReference>